<dbReference type="EMBL" id="JADEXP010000046">
    <property type="protein sequence ID" value="MBE9066518.1"/>
    <property type="molecule type" value="Genomic_DNA"/>
</dbReference>
<name>A0A928X4M4_LEPEC</name>
<gene>
    <name evidence="1" type="ORF">IQ260_07620</name>
</gene>
<sequence length="163" mass="17820">MFALNIDCSHTAHKVEAGILNITDVPTGLNFQDLAPLEMVTNQFAEVSFGCAIALIPSNPRFILKAGQLVLMPTGNDNRLSIALEGSVNSFSLWGRCTQPMILKVLESSGKVIQLHSDKAFRWPDSSATTLLPLQILKLENMSKIDMIELYADAPFTIEGLCV</sequence>
<proteinExistence type="predicted"/>
<reference evidence="1" key="1">
    <citation type="submission" date="2020-10" db="EMBL/GenBank/DDBJ databases">
        <authorList>
            <person name="Castelo-Branco R."/>
            <person name="Eusebio N."/>
            <person name="Adriana R."/>
            <person name="Vieira A."/>
            <person name="Brugerolle De Fraissinette N."/>
            <person name="Rezende De Castro R."/>
            <person name="Schneider M.P."/>
            <person name="Vasconcelos V."/>
            <person name="Leao P.N."/>
        </authorList>
    </citation>
    <scope>NUCLEOTIDE SEQUENCE</scope>
    <source>
        <strain evidence="1">LEGE 11479</strain>
    </source>
</reference>
<evidence type="ECO:0000313" key="2">
    <source>
        <dbReference type="Proteomes" id="UP000615026"/>
    </source>
</evidence>
<dbReference type="RefSeq" id="WP_193992323.1">
    <property type="nucleotide sequence ID" value="NZ_JADEXP010000046.1"/>
</dbReference>
<keyword evidence="2" id="KW-1185">Reference proteome</keyword>
<dbReference type="Proteomes" id="UP000615026">
    <property type="component" value="Unassembled WGS sequence"/>
</dbReference>
<protein>
    <submittedName>
        <fullName evidence="1">Uncharacterized protein</fullName>
    </submittedName>
</protein>
<organism evidence="1 2">
    <name type="scientific">Leptolyngbya cf. ectocarpi LEGE 11479</name>
    <dbReference type="NCBI Taxonomy" id="1828722"/>
    <lineage>
        <taxon>Bacteria</taxon>
        <taxon>Bacillati</taxon>
        <taxon>Cyanobacteriota</taxon>
        <taxon>Cyanophyceae</taxon>
        <taxon>Leptolyngbyales</taxon>
        <taxon>Leptolyngbyaceae</taxon>
        <taxon>Leptolyngbya group</taxon>
        <taxon>Leptolyngbya</taxon>
    </lineage>
</organism>
<dbReference type="AlphaFoldDB" id="A0A928X4M4"/>
<comment type="caution">
    <text evidence="1">The sequence shown here is derived from an EMBL/GenBank/DDBJ whole genome shotgun (WGS) entry which is preliminary data.</text>
</comment>
<accession>A0A928X4M4</accession>
<evidence type="ECO:0000313" key="1">
    <source>
        <dbReference type="EMBL" id="MBE9066518.1"/>
    </source>
</evidence>